<accession>A0A426RMF6</accession>
<dbReference type="Pfam" id="PF20736">
    <property type="entry name" value="Glyco_hydro127M"/>
    <property type="match status" value="1"/>
</dbReference>
<dbReference type="GO" id="GO:0005975">
    <property type="term" value="P:carbohydrate metabolic process"/>
    <property type="evidence" value="ECO:0007669"/>
    <property type="project" value="InterPro"/>
</dbReference>
<dbReference type="RefSeq" id="WP_125221969.1">
    <property type="nucleotide sequence ID" value="NZ_QUSX01000001.1"/>
</dbReference>
<dbReference type="Pfam" id="PF13385">
    <property type="entry name" value="Laminin_G_3"/>
    <property type="match status" value="1"/>
</dbReference>
<dbReference type="OrthoDB" id="9757939at2"/>
<sequence length="1026" mass="115490">MKIEIDKMIYTRTIIYFLSVVSFLSSFLTSAQDGNQILDGIGETGLIARYLFNGDAKDWSRNNLHASIEGSGASFVHDETFGKVLSLNKSGKNFISLPHDAILQEESLSITGWVKLHTNKLGQFFFDFGKNNASRMYLAPMGTMDTEGLQNVLNTSNGHSYRIGSKAFETGQWYHIAMVINTPSKAISTYLNGELVDTANDVTVALEQLFAQASNQKNKLYIGKSITGNDSYLFGLLHDFRIYRIPLSHKQVSRIYESAGNSETSNNKPKKDSEDDLQKFPDTVPQLYNAYLQNIEDVQVTTQVGHLPRLPRFVKGTYTNNIQGPAVRILWPAPKDNAQVLSPGTYQILGNIPGSPLKAKATVTVKENMEIKRPDQRLASFTLEQVSLTKDLAGNDTKFIENRDKFISTLAQTDPDAFLYMFRNAFGIAQPSGAEPLGVWDSQETKLRGHATGHYLTAIAQAYASTGYDKELQNNFGRKMEYMVNTLFKLSQMSGQPKENGGAFVADPNEVPFGPGKTAYDSDIRETSIRTDYWNWGRGFISAYPPDQFIMLEKGATYGTNDTQIWAPYYTLHKILAGLMDVYEISGNQKALEITKGMGNWIHTRLSKLPKATLIKMWNTYIAGEYGGMNEAMARLYKLTNDSRYLETAQLFDNIKMFYGDAEHTHGITKNVDTFRGLHANQHIPQIMGALTTYQASNDHKYYQVADNFWYKTTNDYMYSIGGVAGARNPTNAECFIGEPATLYENGLSSGGQNETCATYNMLKLSRNLFLFDHRAELMDYYERGLYNHILASVAEDSPANTYHVPLRPSSVKHFGNPHMKGFTCCNGTALESNTKLQNSIYFRSVDNQALYVNLYVPSTLDWTEKNISIQQATNFPHEDRTRLTVTGKGNFDLNVRVPYWATKGFFVHINGKPLKVEATPGSYLTLNRKWKNGDIIELQMPFQFHLSPIMDQQNIASLFYGPILLAAQESEPSKEWRKVTLDLKDLGKTIKGDPKKLEFTINGTVFKPFYETYGRHSVYLDVSLK</sequence>
<protein>
    <recommendedName>
        <fullName evidence="6">Bacterial Ig-like domain-containing protein</fullName>
    </recommendedName>
</protein>
<dbReference type="InterPro" id="IPR008928">
    <property type="entry name" value="6-hairpin_glycosidase_sf"/>
</dbReference>
<dbReference type="Gene3D" id="1.50.10.20">
    <property type="match status" value="1"/>
</dbReference>
<reference evidence="5" key="1">
    <citation type="submission" date="2018-12" db="EMBL/GenBank/DDBJ databases">
        <title>Maribacter lutimaris sp. nov., isolated from marine sediment.</title>
        <authorList>
            <person name="Kim K.K."/>
        </authorList>
    </citation>
    <scope>NUCLEOTIDE SEQUENCE [LARGE SCALE GENOMIC DNA]</scope>
    <source>
        <strain evidence="5">PoM-212</strain>
    </source>
</reference>
<dbReference type="InterPro" id="IPR049046">
    <property type="entry name" value="Beta-AFase-like_GH127_middle"/>
</dbReference>
<feature type="domain" description="Non-reducing end beta-L-arabinofuranosidase-like GH127 middle" evidence="3">
    <location>
        <begin position="851"/>
        <end position="942"/>
    </location>
</feature>
<dbReference type="SUPFAM" id="SSF49899">
    <property type="entry name" value="Concanavalin A-like lectins/glucanases"/>
    <property type="match status" value="1"/>
</dbReference>
<gene>
    <name evidence="4" type="ORF">DZC72_06205</name>
</gene>
<feature type="region of interest" description="Disordered" evidence="1">
    <location>
        <begin position="257"/>
        <end position="279"/>
    </location>
</feature>
<evidence type="ECO:0000313" key="5">
    <source>
        <dbReference type="Proteomes" id="UP000286990"/>
    </source>
</evidence>
<dbReference type="PANTHER" id="PTHR31151">
    <property type="entry name" value="PROLINE-TRNA LIGASE (DUF1680)"/>
    <property type="match status" value="1"/>
</dbReference>
<dbReference type="GO" id="GO:0004553">
    <property type="term" value="F:hydrolase activity, hydrolyzing O-glycosyl compounds"/>
    <property type="evidence" value="ECO:0007669"/>
    <property type="project" value="UniProtKB-ARBA"/>
</dbReference>
<evidence type="ECO:0000313" key="4">
    <source>
        <dbReference type="EMBL" id="RRQ50154.1"/>
    </source>
</evidence>
<comment type="caution">
    <text evidence="4">The sequence shown here is derived from an EMBL/GenBank/DDBJ whole genome shotgun (WGS) entry which is preliminary data.</text>
</comment>
<dbReference type="PANTHER" id="PTHR31151:SF0">
    <property type="entry name" value="PROLINE-TRNA LIGASE (DUF1680)"/>
    <property type="match status" value="1"/>
</dbReference>
<dbReference type="Proteomes" id="UP000286990">
    <property type="component" value="Unassembled WGS sequence"/>
</dbReference>
<dbReference type="InterPro" id="IPR013320">
    <property type="entry name" value="ConA-like_dom_sf"/>
</dbReference>
<dbReference type="Pfam" id="PF07944">
    <property type="entry name" value="Beta-AFase-like_GH127_cat"/>
    <property type="match status" value="1"/>
</dbReference>
<dbReference type="Gene3D" id="2.60.120.200">
    <property type="match status" value="1"/>
</dbReference>
<dbReference type="SUPFAM" id="SSF48208">
    <property type="entry name" value="Six-hairpin glycosidases"/>
    <property type="match status" value="1"/>
</dbReference>
<evidence type="ECO:0000259" key="2">
    <source>
        <dbReference type="Pfam" id="PF07944"/>
    </source>
</evidence>
<organism evidence="4 5">
    <name type="scientific">Maribacter algicola</name>
    <dbReference type="NCBI Taxonomy" id="2498892"/>
    <lineage>
        <taxon>Bacteria</taxon>
        <taxon>Pseudomonadati</taxon>
        <taxon>Bacteroidota</taxon>
        <taxon>Flavobacteriia</taxon>
        <taxon>Flavobacteriales</taxon>
        <taxon>Flavobacteriaceae</taxon>
        <taxon>Maribacter</taxon>
    </lineage>
</organism>
<dbReference type="EMBL" id="QUSX01000001">
    <property type="protein sequence ID" value="RRQ50154.1"/>
    <property type="molecule type" value="Genomic_DNA"/>
</dbReference>
<name>A0A426RMF6_9FLAO</name>
<feature type="domain" description="Non-reducing end beta-L-arabinofuranosidase-like GH127 catalytic" evidence="2">
    <location>
        <begin position="396"/>
        <end position="838"/>
    </location>
</feature>
<evidence type="ECO:0000256" key="1">
    <source>
        <dbReference type="SAM" id="MobiDB-lite"/>
    </source>
</evidence>
<feature type="compositionally biased region" description="Basic and acidic residues" evidence="1">
    <location>
        <begin position="269"/>
        <end position="279"/>
    </location>
</feature>
<dbReference type="AlphaFoldDB" id="A0A426RMF6"/>
<dbReference type="InterPro" id="IPR012878">
    <property type="entry name" value="Beta-AFase-like_GH127_cat"/>
</dbReference>
<keyword evidence="5" id="KW-1185">Reference proteome</keyword>
<evidence type="ECO:0008006" key="6">
    <source>
        <dbReference type="Google" id="ProtNLM"/>
    </source>
</evidence>
<proteinExistence type="predicted"/>
<evidence type="ECO:0000259" key="3">
    <source>
        <dbReference type="Pfam" id="PF20736"/>
    </source>
</evidence>